<feature type="domain" description="Glycosyltransferase 2-like" evidence="1">
    <location>
        <begin position="5"/>
        <end position="127"/>
    </location>
</feature>
<dbReference type="CDD" id="cd00761">
    <property type="entry name" value="Glyco_tranf_GTA_type"/>
    <property type="match status" value="1"/>
</dbReference>
<gene>
    <name evidence="2" type="ORF">J7T32_004390</name>
</gene>
<comment type="caution">
    <text evidence="2">The sequence shown here is derived from an EMBL/GenBank/DDBJ whole genome shotgun (WGS) entry which is preliminary data.</text>
</comment>
<dbReference type="SUPFAM" id="SSF53448">
    <property type="entry name" value="Nucleotide-diphospho-sugar transferases"/>
    <property type="match status" value="1"/>
</dbReference>
<dbReference type="PANTHER" id="PTHR48090:SF7">
    <property type="entry name" value="RFBJ PROTEIN"/>
    <property type="match status" value="1"/>
</dbReference>
<sequence length="354" mass="40897">MKLAVIIPVYNAENTIRKAVKSIDTTHDVEIICINDGSTDRTKQVLTELQKEVKHLIVYHQDNQGAAKSRNMGLSAMSDDIDAFMFLDADDQFLPGKMDQMIQYYEKNEHLDIVIGQIGRGLNGDWKVIPTHEDIHREAIVSLAEAPEILQSIGPGGKLFKAKFNTLRFDEDVVFCEEHTFVTRAYLMARDIQLVPFIVYGYNEREGSITDQRADTFISYLEDARKVRCEVMDMLLLVNEKAYYSYRMDDLIVSYLIQAYLIKYSKVTLQIIDKITQYIRDMQHTNYSGEALFRIVQAVEQSATHWTRETYELWRHTLIDVGIGRPGFLRFQAQVMPKKLAFSGKQSLKRIMNK</sequence>
<dbReference type="PANTHER" id="PTHR48090">
    <property type="entry name" value="UNDECAPRENYL-PHOSPHATE 4-DEOXY-4-FORMAMIDO-L-ARABINOSE TRANSFERASE-RELATED"/>
    <property type="match status" value="1"/>
</dbReference>
<reference evidence="2 3" key="1">
    <citation type="submission" date="2022-06" db="EMBL/GenBank/DDBJ databases">
        <title>Staphylococcus hominis ShoR14 genome sequence.</title>
        <authorList>
            <person name="Yeo C.C."/>
            <person name="Chew C.H."/>
            <person name="Che Hamzah A.M."/>
            <person name="Al-Trad E.I."/>
        </authorList>
    </citation>
    <scope>NUCLEOTIDE SEQUENCE [LARGE SCALE GENOMIC DNA]</scope>
    <source>
        <strain evidence="2 3">ShoR14</strain>
    </source>
</reference>
<dbReference type="Gene3D" id="3.90.550.10">
    <property type="entry name" value="Spore Coat Polysaccharide Biosynthesis Protein SpsA, Chain A"/>
    <property type="match status" value="1"/>
</dbReference>
<organism evidence="2 3">
    <name type="scientific">Staphylococcus hominis</name>
    <dbReference type="NCBI Taxonomy" id="1290"/>
    <lineage>
        <taxon>Bacteria</taxon>
        <taxon>Bacillati</taxon>
        <taxon>Bacillota</taxon>
        <taxon>Bacilli</taxon>
        <taxon>Bacillales</taxon>
        <taxon>Staphylococcaceae</taxon>
        <taxon>Staphylococcus</taxon>
    </lineage>
</organism>
<protein>
    <submittedName>
        <fullName evidence="2">Glycosyltransferase</fullName>
    </submittedName>
</protein>
<keyword evidence="3" id="KW-1185">Reference proteome</keyword>
<dbReference type="Proteomes" id="UP000665944">
    <property type="component" value="Unassembled WGS sequence"/>
</dbReference>
<dbReference type="EMBL" id="JAGHKT020000004">
    <property type="protein sequence ID" value="MCM5672008.1"/>
    <property type="molecule type" value="Genomic_DNA"/>
</dbReference>
<dbReference type="AlphaFoldDB" id="A0A8X8GMT8"/>
<proteinExistence type="predicted"/>
<accession>A0A8X8GMT8</accession>
<dbReference type="InterPro" id="IPR001173">
    <property type="entry name" value="Glyco_trans_2-like"/>
</dbReference>
<dbReference type="Pfam" id="PF00535">
    <property type="entry name" value="Glycos_transf_2"/>
    <property type="match status" value="1"/>
</dbReference>
<evidence type="ECO:0000259" key="1">
    <source>
        <dbReference type="Pfam" id="PF00535"/>
    </source>
</evidence>
<dbReference type="RefSeq" id="WP_017176013.1">
    <property type="nucleotide sequence ID" value="NZ_CAXOIK010000009.1"/>
</dbReference>
<evidence type="ECO:0000313" key="2">
    <source>
        <dbReference type="EMBL" id="MCM5672008.1"/>
    </source>
</evidence>
<name>A0A8X8GMT8_STAHO</name>
<evidence type="ECO:0000313" key="3">
    <source>
        <dbReference type="Proteomes" id="UP000665944"/>
    </source>
</evidence>
<dbReference type="InterPro" id="IPR029044">
    <property type="entry name" value="Nucleotide-diphossugar_trans"/>
</dbReference>
<dbReference type="InterPro" id="IPR050256">
    <property type="entry name" value="Glycosyltransferase_2"/>
</dbReference>